<reference evidence="1" key="1">
    <citation type="submission" date="2020-05" db="EMBL/GenBank/DDBJ databases">
        <authorList>
            <person name="Chiriac C."/>
            <person name="Salcher M."/>
            <person name="Ghai R."/>
            <person name="Kavagutti S V."/>
        </authorList>
    </citation>
    <scope>NUCLEOTIDE SEQUENCE</scope>
</reference>
<sequence>MKKIAIILVLLTISILSFSQSPDYSVTLTSSQSFSKLSRKQITDSLNLNQTGPEQFEYSEIYLTSSESNSVDSFMKNCKSIQSIIDKYGRIEFDVTMGSNSNIIKPLSGFYYSVENIKTTSGYQLTLTIIYPRIDHM</sequence>
<proteinExistence type="predicted"/>
<dbReference type="EMBL" id="LR796916">
    <property type="protein sequence ID" value="CAB4175586.1"/>
    <property type="molecule type" value="Genomic_DNA"/>
</dbReference>
<evidence type="ECO:0000313" key="1">
    <source>
        <dbReference type="EMBL" id="CAB4175586.1"/>
    </source>
</evidence>
<organism evidence="1">
    <name type="scientific">uncultured Caudovirales phage</name>
    <dbReference type="NCBI Taxonomy" id="2100421"/>
    <lineage>
        <taxon>Viruses</taxon>
        <taxon>Duplodnaviria</taxon>
        <taxon>Heunggongvirae</taxon>
        <taxon>Uroviricota</taxon>
        <taxon>Caudoviricetes</taxon>
        <taxon>Peduoviridae</taxon>
        <taxon>Maltschvirus</taxon>
        <taxon>Maltschvirus maltsch</taxon>
    </lineage>
</organism>
<evidence type="ECO:0000313" key="2">
    <source>
        <dbReference type="EMBL" id="CAB4193860.1"/>
    </source>
</evidence>
<gene>
    <name evidence="2" type="ORF">UFOVP1247_231</name>
    <name evidence="1" type="ORF">UFOVP970_271</name>
</gene>
<name>A0A6J5PZJ9_9CAUD</name>
<accession>A0A6J5PZJ9</accession>
<protein>
    <submittedName>
        <fullName evidence="1">Uncharacterized protein</fullName>
    </submittedName>
</protein>
<dbReference type="EMBL" id="LR797195">
    <property type="protein sequence ID" value="CAB4193860.1"/>
    <property type="molecule type" value="Genomic_DNA"/>
</dbReference>